<dbReference type="AlphaFoldDB" id="A0A2I8VRX0"/>
<keyword evidence="2" id="KW-1185">Reference proteome</keyword>
<dbReference type="RefSeq" id="WP_103428349.1">
    <property type="nucleotide sequence ID" value="NZ_CP026313.1"/>
</dbReference>
<evidence type="ECO:0000313" key="2">
    <source>
        <dbReference type="Proteomes" id="UP000236584"/>
    </source>
</evidence>
<name>A0A2I8VRX0_9EURY</name>
<protein>
    <submittedName>
        <fullName evidence="1">Uncharacterized protein</fullName>
    </submittedName>
</protein>
<geneLocation type="plasmid" evidence="1">
    <name>unnamed4</name>
</geneLocation>
<dbReference type="EMBL" id="CP026313">
    <property type="protein sequence ID" value="AUV84671.1"/>
    <property type="molecule type" value="Genomic_DNA"/>
</dbReference>
<keyword evidence="1" id="KW-0614">Plasmid</keyword>
<dbReference type="KEGG" id="srub:C2R22_23815"/>
<dbReference type="InterPro" id="IPR048925">
    <property type="entry name" value="RdfA"/>
</dbReference>
<sequence>MDDKSEITETKKSRGKVATLIARHELDGIGEEMEALWTRETEGRKSLRNLTDFFNKELLRAQLRRAGANPLDGEVANIYRLLSDDNVSSGKRVQAERTLEQHDIDVDQLRTEFVISAGDPYIP</sequence>
<dbReference type="OrthoDB" id="304916at2157"/>
<dbReference type="Proteomes" id="UP000236584">
    <property type="component" value="Plasmid unnamed4"/>
</dbReference>
<gene>
    <name evidence="1" type="ORF">C2R22_23815</name>
</gene>
<proteinExistence type="predicted"/>
<organism evidence="1 2">
    <name type="scientific">Salinigranum rubrum</name>
    <dbReference type="NCBI Taxonomy" id="755307"/>
    <lineage>
        <taxon>Archaea</taxon>
        <taxon>Methanobacteriati</taxon>
        <taxon>Methanobacteriota</taxon>
        <taxon>Stenosarchaea group</taxon>
        <taxon>Halobacteria</taxon>
        <taxon>Halobacteriales</taxon>
        <taxon>Haloferacaceae</taxon>
        <taxon>Salinigranum</taxon>
    </lineage>
</organism>
<reference evidence="1 2" key="1">
    <citation type="submission" date="2018-01" db="EMBL/GenBank/DDBJ databases">
        <title>Complete genome sequence of Salinigranum rubrum GX10T, an extremely halophilic archaeon isolated from a marine solar saltern.</title>
        <authorList>
            <person name="Han S."/>
        </authorList>
    </citation>
    <scope>NUCLEOTIDE SEQUENCE [LARGE SCALE GENOMIC DNA]</scope>
    <source>
        <strain evidence="1 2">GX10</strain>
        <plasmid evidence="2">Plasmid unnamed4</plasmid>
    </source>
</reference>
<evidence type="ECO:0000313" key="1">
    <source>
        <dbReference type="EMBL" id="AUV84671.1"/>
    </source>
</evidence>
<accession>A0A2I8VRX0</accession>
<dbReference type="Pfam" id="PF21811">
    <property type="entry name" value="RdfA"/>
    <property type="match status" value="1"/>
</dbReference>
<dbReference type="GeneID" id="35595189"/>